<dbReference type="GO" id="GO:0003735">
    <property type="term" value="F:structural constituent of ribosome"/>
    <property type="evidence" value="ECO:0007669"/>
    <property type="project" value="InterPro"/>
</dbReference>
<dbReference type="RefSeq" id="WP_134248231.1">
    <property type="nucleotide sequence ID" value="NZ_SNQI01000003.1"/>
</dbReference>
<comment type="similarity">
    <text evidence="5">Belongs to the bacterial ribosomal protein bL25 family. CTC subfamily.</text>
</comment>
<sequence>MKSITITGSKRESVGKVSTKALRNAGKVPCVLYGGDKPLHFSADEVSFKNLVYTANVYTAMIELDGTTYHAILQDIQFHPVTDKILHIDFYQLFDDKMVAMNIPVRLVGTSPGVINGGSLSFAKRKLSVRALPADLPDFINADISKLKIGMKLVVSDLADEKFTILHPETTVVVQVRTARSAVMPEDEEDEGEEGEEGAAEEGATEETSAE</sequence>
<evidence type="ECO:0000256" key="2">
    <source>
        <dbReference type="ARBA" id="ARBA00022884"/>
    </source>
</evidence>
<feature type="domain" description="Large ribosomal subunit protein bL25 beta" evidence="8">
    <location>
        <begin position="99"/>
        <end position="179"/>
    </location>
</feature>
<evidence type="ECO:0000259" key="8">
    <source>
        <dbReference type="Pfam" id="PF14693"/>
    </source>
</evidence>
<feature type="region of interest" description="Disordered" evidence="6">
    <location>
        <begin position="181"/>
        <end position="211"/>
    </location>
</feature>
<dbReference type="GO" id="GO:0006412">
    <property type="term" value="P:translation"/>
    <property type="evidence" value="ECO:0007669"/>
    <property type="project" value="UniProtKB-UniRule"/>
</dbReference>
<evidence type="ECO:0000313" key="9">
    <source>
        <dbReference type="EMBL" id="TEW73832.1"/>
    </source>
</evidence>
<dbReference type="Proteomes" id="UP000298517">
    <property type="component" value="Unassembled WGS sequence"/>
</dbReference>
<dbReference type="InterPro" id="IPR029751">
    <property type="entry name" value="Ribosomal_L25_dom"/>
</dbReference>
<evidence type="ECO:0000256" key="4">
    <source>
        <dbReference type="ARBA" id="ARBA00023274"/>
    </source>
</evidence>
<keyword evidence="2 5" id="KW-0694">RNA-binding</keyword>
<evidence type="ECO:0000256" key="6">
    <source>
        <dbReference type="SAM" id="MobiDB-lite"/>
    </source>
</evidence>
<dbReference type="NCBIfam" id="NF004132">
    <property type="entry name" value="PRK05618.2-2"/>
    <property type="match status" value="1"/>
</dbReference>
<dbReference type="OrthoDB" id="9786489at2"/>
<dbReference type="GO" id="GO:0008097">
    <property type="term" value="F:5S rRNA binding"/>
    <property type="evidence" value="ECO:0007669"/>
    <property type="project" value="InterPro"/>
</dbReference>
<keyword evidence="4 5" id="KW-0687">Ribonucleoprotein</keyword>
<comment type="subunit">
    <text evidence="5">Part of the 50S ribosomal subunit; part of the 5S rRNA/L5/L18/L25 subcomplex. Contacts the 5S rRNA. Binds to the 5S rRNA independently of L5 and L18.</text>
</comment>
<dbReference type="InterPro" id="IPR001021">
    <property type="entry name" value="Ribosomal_bL25_long"/>
</dbReference>
<dbReference type="InterPro" id="IPR020930">
    <property type="entry name" value="Ribosomal_uL5_bac-type"/>
</dbReference>
<evidence type="ECO:0000313" key="10">
    <source>
        <dbReference type="Proteomes" id="UP000298517"/>
    </source>
</evidence>
<evidence type="ECO:0000256" key="5">
    <source>
        <dbReference type="HAMAP-Rule" id="MF_01334"/>
    </source>
</evidence>
<dbReference type="InterPro" id="IPR020056">
    <property type="entry name" value="Rbsml_bL25/Gln-tRNA_synth_N"/>
</dbReference>
<keyword evidence="10" id="KW-1185">Reference proteome</keyword>
<dbReference type="InterPro" id="IPR020057">
    <property type="entry name" value="Ribosomal_bL25_b-dom"/>
</dbReference>
<dbReference type="Gene3D" id="2.40.240.10">
    <property type="entry name" value="Ribosomal Protein L25, Chain P"/>
    <property type="match status" value="1"/>
</dbReference>
<dbReference type="SUPFAM" id="SSF50715">
    <property type="entry name" value="Ribosomal protein L25-like"/>
    <property type="match status" value="1"/>
</dbReference>
<dbReference type="CDD" id="cd00495">
    <property type="entry name" value="Ribosomal_L25_TL5_CTC"/>
    <property type="match status" value="1"/>
</dbReference>
<dbReference type="InterPro" id="IPR011035">
    <property type="entry name" value="Ribosomal_bL25/Gln-tRNA_synth"/>
</dbReference>
<organism evidence="9 10">
    <name type="scientific">Gramella jeungdoensis</name>
    <dbReference type="NCBI Taxonomy" id="708091"/>
    <lineage>
        <taxon>Bacteria</taxon>
        <taxon>Pseudomonadati</taxon>
        <taxon>Bacteroidota</taxon>
        <taxon>Flavobacteriia</taxon>
        <taxon>Flavobacteriales</taxon>
        <taxon>Flavobacteriaceae</taxon>
        <taxon>Christiangramia</taxon>
    </lineage>
</organism>
<dbReference type="PANTHER" id="PTHR33284:SF1">
    <property type="entry name" value="RIBOSOMAL PROTEIN L25_GLN-TRNA SYNTHETASE, ANTI-CODON-BINDING DOMAIN-CONTAINING PROTEIN"/>
    <property type="match status" value="1"/>
</dbReference>
<comment type="function">
    <text evidence="5">This is one of the proteins that binds to the 5S RNA in the ribosome where it forms part of the central protuberance.</text>
</comment>
<dbReference type="PANTHER" id="PTHR33284">
    <property type="entry name" value="RIBOSOMAL PROTEIN L25/GLN-TRNA SYNTHETASE, ANTI-CODON-BINDING DOMAIN-CONTAINING PROTEIN"/>
    <property type="match status" value="1"/>
</dbReference>
<accession>A0A4Y8AT35</accession>
<protein>
    <recommendedName>
        <fullName evidence="5">Large ribosomal subunit protein bL25</fullName>
    </recommendedName>
    <alternativeName>
        <fullName evidence="5">General stress protein CTC</fullName>
    </alternativeName>
</protein>
<evidence type="ECO:0000256" key="1">
    <source>
        <dbReference type="ARBA" id="ARBA00022730"/>
    </source>
</evidence>
<dbReference type="NCBIfam" id="TIGR00731">
    <property type="entry name" value="bL25_bact_ctc"/>
    <property type="match status" value="1"/>
</dbReference>
<evidence type="ECO:0000259" key="7">
    <source>
        <dbReference type="Pfam" id="PF01386"/>
    </source>
</evidence>
<comment type="caution">
    <text evidence="9">The sequence shown here is derived from an EMBL/GenBank/DDBJ whole genome shotgun (WGS) entry which is preliminary data.</text>
</comment>
<proteinExistence type="inferred from homology"/>
<name>A0A4Y8AT35_9FLAO</name>
<dbReference type="Gene3D" id="2.170.120.20">
    <property type="entry name" value="Ribosomal protein L25, beta domain"/>
    <property type="match status" value="1"/>
</dbReference>
<dbReference type="EMBL" id="SNQI01000003">
    <property type="protein sequence ID" value="TEW73832.1"/>
    <property type="molecule type" value="Genomic_DNA"/>
</dbReference>
<keyword evidence="1 5" id="KW-0699">rRNA-binding</keyword>
<dbReference type="Pfam" id="PF01386">
    <property type="entry name" value="Ribosomal_L25p"/>
    <property type="match status" value="1"/>
</dbReference>
<feature type="compositionally biased region" description="Acidic residues" evidence="6">
    <location>
        <begin position="185"/>
        <end position="211"/>
    </location>
</feature>
<gene>
    <name evidence="5" type="primary">rplY</name>
    <name evidence="5" type="synonym">ctc</name>
    <name evidence="9" type="ORF">E2488_10155</name>
</gene>
<reference evidence="9 10" key="1">
    <citation type="journal article" date="2011" name="J. Microbiol.">
        <title>Gramella jeungdoensis sp. nov., isolated from a solar saltern in Korea.</title>
        <authorList>
            <person name="Joung Y."/>
            <person name="Kim H."/>
            <person name="Jang T."/>
            <person name="Ahn T.S."/>
            <person name="Joh K."/>
        </authorList>
    </citation>
    <scope>NUCLEOTIDE SEQUENCE [LARGE SCALE GENOMIC DNA]</scope>
    <source>
        <strain evidence="9 10">KCTC 23123</strain>
    </source>
</reference>
<feature type="domain" description="Large ribosomal subunit protein bL25 L25" evidence="7">
    <location>
        <begin position="7"/>
        <end position="90"/>
    </location>
</feature>
<dbReference type="Pfam" id="PF14693">
    <property type="entry name" value="Ribosomal_TL5_C"/>
    <property type="match status" value="1"/>
</dbReference>
<dbReference type="HAMAP" id="MF_01334">
    <property type="entry name" value="Ribosomal_bL25_CTC"/>
    <property type="match status" value="1"/>
</dbReference>
<evidence type="ECO:0000256" key="3">
    <source>
        <dbReference type="ARBA" id="ARBA00022980"/>
    </source>
</evidence>
<dbReference type="InterPro" id="IPR037121">
    <property type="entry name" value="Ribosomal_bL25_C"/>
</dbReference>
<dbReference type="GO" id="GO:0022625">
    <property type="term" value="C:cytosolic large ribosomal subunit"/>
    <property type="evidence" value="ECO:0007669"/>
    <property type="project" value="TreeGrafter"/>
</dbReference>
<dbReference type="AlphaFoldDB" id="A0A4Y8AT35"/>
<keyword evidence="3 5" id="KW-0689">Ribosomal protein</keyword>